<evidence type="ECO:0000313" key="12">
    <source>
        <dbReference type="EMBL" id="HGN86295.1"/>
    </source>
</evidence>
<dbReference type="InterPro" id="IPR043519">
    <property type="entry name" value="NT_sf"/>
</dbReference>
<dbReference type="Pfam" id="PF01909">
    <property type="entry name" value="NTP_transf_2"/>
    <property type="match status" value="1"/>
</dbReference>
<evidence type="ECO:0000256" key="5">
    <source>
        <dbReference type="ARBA" id="ARBA00022723"/>
    </source>
</evidence>
<dbReference type="PANTHER" id="PTHR33571:SF14">
    <property type="entry name" value="PROTEIN ADENYLYLTRANSFERASE MJ0435-RELATED"/>
    <property type="match status" value="1"/>
</dbReference>
<dbReference type="Gene3D" id="3.30.460.10">
    <property type="entry name" value="Beta Polymerase, domain 2"/>
    <property type="match status" value="1"/>
</dbReference>
<evidence type="ECO:0000256" key="8">
    <source>
        <dbReference type="ARBA" id="ARBA00022842"/>
    </source>
</evidence>
<keyword evidence="7" id="KW-0067">ATP-binding</keyword>
<organism evidence="12">
    <name type="scientific">Thermus tengchongensis</name>
    <dbReference type="NCBI Taxonomy" id="1214928"/>
    <lineage>
        <taxon>Bacteria</taxon>
        <taxon>Thermotogati</taxon>
        <taxon>Deinococcota</taxon>
        <taxon>Deinococci</taxon>
        <taxon>Thermales</taxon>
        <taxon>Thermaceae</taxon>
        <taxon>Thermus</taxon>
    </lineage>
</organism>
<dbReference type="InterPro" id="IPR052038">
    <property type="entry name" value="Type-VII_TA_antitoxin"/>
</dbReference>
<evidence type="ECO:0000259" key="10">
    <source>
        <dbReference type="Pfam" id="PF01909"/>
    </source>
</evidence>
<name>A0A7V4ANU5_9DEIN</name>
<comment type="caution">
    <text evidence="12">The sequence shown here is derived from an EMBL/GenBank/DDBJ whole genome shotgun (WGS) entry which is preliminary data.</text>
</comment>
<dbReference type="PANTHER" id="PTHR33571">
    <property type="entry name" value="SSL8005 PROTEIN"/>
    <property type="match status" value="1"/>
</dbReference>
<sequence>MPEVSPELEGLLARLQAAKAELRERYGVKEMAVFGSYARGENRTTSDLDLLVEFERVPGLLKFLELEEYLSQLLGVRVDLVRKASVREELRRTILEEAVPV</sequence>
<dbReference type="EMBL" id="DTCX01000417">
    <property type="protein sequence ID" value="HGL50415.1"/>
    <property type="molecule type" value="Genomic_DNA"/>
</dbReference>
<evidence type="ECO:0000256" key="3">
    <source>
        <dbReference type="ARBA" id="ARBA00022679"/>
    </source>
</evidence>
<feature type="domain" description="Polymerase nucleotidyl transferase" evidence="10">
    <location>
        <begin position="18"/>
        <end position="99"/>
    </location>
</feature>
<comment type="similarity">
    <text evidence="9">Belongs to the MntA antitoxin family.</text>
</comment>
<comment type="cofactor">
    <cofactor evidence="1">
        <name>Mg(2+)</name>
        <dbReference type="ChEBI" id="CHEBI:18420"/>
    </cofactor>
</comment>
<proteinExistence type="inferred from homology"/>
<dbReference type="EMBL" id="DTAB01000514">
    <property type="protein sequence ID" value="HGN86295.1"/>
    <property type="molecule type" value="Genomic_DNA"/>
</dbReference>
<dbReference type="GO" id="GO:0016779">
    <property type="term" value="F:nucleotidyltransferase activity"/>
    <property type="evidence" value="ECO:0007669"/>
    <property type="project" value="UniProtKB-KW"/>
</dbReference>
<evidence type="ECO:0000256" key="1">
    <source>
        <dbReference type="ARBA" id="ARBA00001946"/>
    </source>
</evidence>
<evidence type="ECO:0000256" key="6">
    <source>
        <dbReference type="ARBA" id="ARBA00022741"/>
    </source>
</evidence>
<dbReference type="AlphaFoldDB" id="A0A7V4ANU5"/>
<protein>
    <submittedName>
        <fullName evidence="12">Nucleotidyltransferase</fullName>
    </submittedName>
</protein>
<dbReference type="GO" id="GO:0005524">
    <property type="term" value="F:ATP binding"/>
    <property type="evidence" value="ECO:0007669"/>
    <property type="project" value="UniProtKB-KW"/>
</dbReference>
<dbReference type="SUPFAM" id="SSF81301">
    <property type="entry name" value="Nucleotidyltransferase"/>
    <property type="match status" value="1"/>
</dbReference>
<keyword evidence="6" id="KW-0547">Nucleotide-binding</keyword>
<dbReference type="InterPro" id="IPR002934">
    <property type="entry name" value="Polymerase_NTP_transf_dom"/>
</dbReference>
<evidence type="ECO:0000256" key="2">
    <source>
        <dbReference type="ARBA" id="ARBA00022649"/>
    </source>
</evidence>
<evidence type="ECO:0000256" key="9">
    <source>
        <dbReference type="ARBA" id="ARBA00038276"/>
    </source>
</evidence>
<keyword evidence="2" id="KW-1277">Toxin-antitoxin system</keyword>
<keyword evidence="8" id="KW-0460">Magnesium</keyword>
<gene>
    <name evidence="12" type="ORF">ENT80_09080</name>
    <name evidence="11" type="ORF">ENU54_07460</name>
</gene>
<keyword evidence="5" id="KW-0479">Metal-binding</keyword>
<evidence type="ECO:0000313" key="11">
    <source>
        <dbReference type="EMBL" id="HGL50415.1"/>
    </source>
</evidence>
<dbReference type="GO" id="GO:0046872">
    <property type="term" value="F:metal ion binding"/>
    <property type="evidence" value="ECO:0007669"/>
    <property type="project" value="UniProtKB-KW"/>
</dbReference>
<reference evidence="12" key="1">
    <citation type="journal article" date="2020" name="mSystems">
        <title>Genome- and Community-Level Interaction Insights into Carbon Utilization and Element Cycling Functions of Hydrothermarchaeota in Hydrothermal Sediment.</title>
        <authorList>
            <person name="Zhou Z."/>
            <person name="Liu Y."/>
            <person name="Xu W."/>
            <person name="Pan J."/>
            <person name="Luo Z.H."/>
            <person name="Li M."/>
        </authorList>
    </citation>
    <scope>NUCLEOTIDE SEQUENCE [LARGE SCALE GENOMIC DNA]</scope>
    <source>
        <strain evidence="12">SpSt-611</strain>
        <strain evidence="11">SpSt-679</strain>
    </source>
</reference>
<evidence type="ECO:0000256" key="4">
    <source>
        <dbReference type="ARBA" id="ARBA00022695"/>
    </source>
</evidence>
<accession>A0A7V4ANU5</accession>
<keyword evidence="3 12" id="KW-0808">Transferase</keyword>
<evidence type="ECO:0000256" key="7">
    <source>
        <dbReference type="ARBA" id="ARBA00022840"/>
    </source>
</evidence>
<keyword evidence="4" id="KW-0548">Nucleotidyltransferase</keyword>
<dbReference type="CDD" id="cd05403">
    <property type="entry name" value="NT_KNTase_like"/>
    <property type="match status" value="1"/>
</dbReference>